<accession>A0ABW5MH04</accession>
<dbReference type="Gene3D" id="1.10.1670.10">
    <property type="entry name" value="Helix-hairpin-Helix base-excision DNA repair enzymes (C-terminal)"/>
    <property type="match status" value="1"/>
</dbReference>
<dbReference type="InterPro" id="IPR003265">
    <property type="entry name" value="HhH-GPD_domain"/>
</dbReference>
<keyword evidence="5" id="KW-0227">DNA damage</keyword>
<dbReference type="InterPro" id="IPR023170">
    <property type="entry name" value="HhH_base_excis_C"/>
</dbReference>
<dbReference type="PANTHER" id="PTHR42944:SF1">
    <property type="entry name" value="ADENINE DNA GLYCOSYLASE"/>
    <property type="match status" value="1"/>
</dbReference>
<dbReference type="InterPro" id="IPR011257">
    <property type="entry name" value="DNA_glycosylase"/>
</dbReference>
<dbReference type="CDD" id="cd00056">
    <property type="entry name" value="ENDO3c"/>
    <property type="match status" value="1"/>
</dbReference>
<comment type="similarity">
    <text evidence="3">Belongs to the Nth/MutY family.</text>
</comment>
<dbReference type="RefSeq" id="WP_379077490.1">
    <property type="nucleotide sequence ID" value="NZ_JBHULL010000007.1"/>
</dbReference>
<evidence type="ECO:0000256" key="5">
    <source>
        <dbReference type="ARBA" id="ARBA00022763"/>
    </source>
</evidence>
<name>A0ABW5MH04_9SPHI</name>
<evidence type="ECO:0000256" key="4">
    <source>
        <dbReference type="ARBA" id="ARBA00022723"/>
    </source>
</evidence>
<evidence type="ECO:0000256" key="1">
    <source>
        <dbReference type="ARBA" id="ARBA00001966"/>
    </source>
</evidence>
<dbReference type="Proteomes" id="UP001597461">
    <property type="component" value="Unassembled WGS sequence"/>
</dbReference>
<keyword evidence="7" id="KW-0408">Iron</keyword>
<keyword evidence="8" id="KW-0411">Iron-sulfur</keyword>
<gene>
    <name evidence="12" type="ORF">ACFSR6_08300</name>
</gene>
<dbReference type="EMBL" id="JBHULL010000007">
    <property type="protein sequence ID" value="MFD2582485.1"/>
    <property type="molecule type" value="Genomic_DNA"/>
</dbReference>
<evidence type="ECO:0000256" key="8">
    <source>
        <dbReference type="ARBA" id="ARBA00023014"/>
    </source>
</evidence>
<evidence type="ECO:0000256" key="3">
    <source>
        <dbReference type="ARBA" id="ARBA00008343"/>
    </source>
</evidence>
<dbReference type="Pfam" id="PF00730">
    <property type="entry name" value="HhH-GPD"/>
    <property type="match status" value="1"/>
</dbReference>
<evidence type="ECO:0000259" key="11">
    <source>
        <dbReference type="SMART" id="SM00478"/>
    </source>
</evidence>
<evidence type="ECO:0000256" key="2">
    <source>
        <dbReference type="ARBA" id="ARBA00002933"/>
    </source>
</evidence>
<organism evidence="12 13">
    <name type="scientific">Pedobacter vanadiisoli</name>
    <dbReference type="NCBI Taxonomy" id="1761975"/>
    <lineage>
        <taxon>Bacteria</taxon>
        <taxon>Pseudomonadati</taxon>
        <taxon>Bacteroidota</taxon>
        <taxon>Sphingobacteriia</taxon>
        <taxon>Sphingobacteriales</taxon>
        <taxon>Sphingobacteriaceae</taxon>
        <taxon>Pedobacter</taxon>
    </lineage>
</organism>
<keyword evidence="10" id="KW-0326">Glycosidase</keyword>
<keyword evidence="9" id="KW-0234">DNA repair</keyword>
<reference evidence="13" key="1">
    <citation type="journal article" date="2019" name="Int. J. Syst. Evol. Microbiol.">
        <title>The Global Catalogue of Microorganisms (GCM) 10K type strain sequencing project: providing services to taxonomists for standard genome sequencing and annotation.</title>
        <authorList>
            <consortium name="The Broad Institute Genomics Platform"/>
            <consortium name="The Broad Institute Genome Sequencing Center for Infectious Disease"/>
            <person name="Wu L."/>
            <person name="Ma J."/>
        </authorList>
    </citation>
    <scope>NUCLEOTIDE SEQUENCE [LARGE SCALE GENOMIC DNA]</scope>
    <source>
        <strain evidence="13">KCTC 42866</strain>
    </source>
</reference>
<evidence type="ECO:0000313" key="13">
    <source>
        <dbReference type="Proteomes" id="UP001597461"/>
    </source>
</evidence>
<proteinExistence type="inferred from homology"/>
<dbReference type="PANTHER" id="PTHR42944">
    <property type="entry name" value="ADENINE DNA GLYCOSYLASE"/>
    <property type="match status" value="1"/>
</dbReference>
<dbReference type="SMART" id="SM00478">
    <property type="entry name" value="ENDO3c"/>
    <property type="match status" value="1"/>
</dbReference>
<evidence type="ECO:0000256" key="6">
    <source>
        <dbReference type="ARBA" id="ARBA00022801"/>
    </source>
</evidence>
<keyword evidence="13" id="KW-1185">Reference proteome</keyword>
<evidence type="ECO:0000256" key="9">
    <source>
        <dbReference type="ARBA" id="ARBA00023204"/>
    </source>
</evidence>
<protein>
    <recommendedName>
        <fullName evidence="11">HhH-GPD domain-containing protein</fullName>
    </recommendedName>
</protein>
<dbReference type="InterPro" id="IPR044298">
    <property type="entry name" value="MIG/MutY"/>
</dbReference>
<keyword evidence="6" id="KW-0378">Hydrolase</keyword>
<evidence type="ECO:0000313" key="12">
    <source>
        <dbReference type="EMBL" id="MFD2582485.1"/>
    </source>
</evidence>
<evidence type="ECO:0000256" key="10">
    <source>
        <dbReference type="ARBA" id="ARBA00023295"/>
    </source>
</evidence>
<comment type="caution">
    <text evidence="12">The sequence shown here is derived from an EMBL/GenBank/DDBJ whole genome shotgun (WGS) entry which is preliminary data.</text>
</comment>
<keyword evidence="4" id="KW-0479">Metal-binding</keyword>
<feature type="domain" description="HhH-GPD" evidence="11">
    <location>
        <begin position="46"/>
        <end position="196"/>
    </location>
</feature>
<dbReference type="SUPFAM" id="SSF48150">
    <property type="entry name" value="DNA-glycosylase"/>
    <property type="match status" value="1"/>
</dbReference>
<evidence type="ECO:0000256" key="7">
    <source>
        <dbReference type="ARBA" id="ARBA00023004"/>
    </source>
</evidence>
<dbReference type="Gene3D" id="1.10.340.30">
    <property type="entry name" value="Hypothetical protein, domain 2"/>
    <property type="match status" value="1"/>
</dbReference>
<comment type="function">
    <text evidence="2">Adenine glycosylase active on G-A mispairs. MutY also corrects error-prone DNA synthesis past GO lesions which are due to the oxidatively damaged form of guanine: 7,8-dihydro-8-oxoguanine (8-oxo-dGTP).</text>
</comment>
<sequence length="222" mass="25969">MAANIEIERIKYFQGKLLAWWKDHGRHFPWREEFLSDYELIIAEILLQRTKAETIANYYKIFLESYPSWQSLAAARESDLAFLLKPIGLYNQRAKRISALAKSMKQRGFIIPHDRTLLDEIPFMGQYIANAVELLIYNQAKPLLDVNMARVLERYFGPRQKADIRYDPYLQSLAHEILVDVNAKEINWAILDFAALICQSRTPKCLTCSLSINCKYYKNNKN</sequence>
<comment type="cofactor">
    <cofactor evidence="1">
        <name>[4Fe-4S] cluster</name>
        <dbReference type="ChEBI" id="CHEBI:49883"/>
    </cofactor>
</comment>